<name>A0ABU2LVY0_9ACTN</name>
<sequence length="293" mass="31685">MFDSSDFDLRPYAGFDMAGVVRRTYCSWSDAGWRSVLVQCFAHAPEAEALPLPGVADLHLVLCTGGEAVMRTTHGGGRAAKRRWVSGRLELMVPGRSSVRSYRAASALRTVQVHVPRAVVERTAAELGGPGPDFEAMAAGLGGGDAVVEQVVRALPGAREAGDLYGESAAAFLVTHLLSRGREGPRPGGEHAAVRRAVALMRERLADPLTLAELAAEVRLSVYHFIRVFREATGETPHRYLTRLRIEEARRLLAGTDLTVQRVAERCGFSTPGSLSSAFLKHVGVRPSAYRKM</sequence>
<dbReference type="InterPro" id="IPR009057">
    <property type="entry name" value="Homeodomain-like_sf"/>
</dbReference>
<dbReference type="InterPro" id="IPR018060">
    <property type="entry name" value="HTH_AraC"/>
</dbReference>
<gene>
    <name evidence="5" type="ORF">RNC47_25805</name>
</gene>
<reference evidence="6" key="1">
    <citation type="submission" date="2023-07" db="EMBL/GenBank/DDBJ databases">
        <title>30 novel species of actinomycetes from the DSMZ collection.</title>
        <authorList>
            <person name="Nouioui I."/>
        </authorList>
    </citation>
    <scope>NUCLEOTIDE SEQUENCE [LARGE SCALE GENOMIC DNA]</scope>
    <source>
        <strain evidence="6">DSM 44918</strain>
    </source>
</reference>
<dbReference type="PANTHER" id="PTHR46796:SF6">
    <property type="entry name" value="ARAC SUBFAMILY"/>
    <property type="match status" value="1"/>
</dbReference>
<protein>
    <submittedName>
        <fullName evidence="5">AraC family transcriptional regulator</fullName>
    </submittedName>
</protein>
<dbReference type="RefSeq" id="WP_311602005.1">
    <property type="nucleotide sequence ID" value="NZ_JAVREM010000046.1"/>
</dbReference>
<dbReference type="SUPFAM" id="SSF46689">
    <property type="entry name" value="Homeodomain-like"/>
    <property type="match status" value="2"/>
</dbReference>
<keyword evidence="6" id="KW-1185">Reference proteome</keyword>
<evidence type="ECO:0000259" key="4">
    <source>
        <dbReference type="PROSITE" id="PS01124"/>
    </source>
</evidence>
<organism evidence="5 6">
    <name type="scientific">Streptomyces millisiae</name>
    <dbReference type="NCBI Taxonomy" id="3075542"/>
    <lineage>
        <taxon>Bacteria</taxon>
        <taxon>Bacillati</taxon>
        <taxon>Actinomycetota</taxon>
        <taxon>Actinomycetes</taxon>
        <taxon>Kitasatosporales</taxon>
        <taxon>Streptomycetaceae</taxon>
        <taxon>Streptomyces</taxon>
    </lineage>
</organism>
<evidence type="ECO:0000313" key="6">
    <source>
        <dbReference type="Proteomes" id="UP001183420"/>
    </source>
</evidence>
<keyword evidence="1" id="KW-0805">Transcription regulation</keyword>
<dbReference type="Pfam" id="PF12833">
    <property type="entry name" value="HTH_18"/>
    <property type="match status" value="1"/>
</dbReference>
<comment type="caution">
    <text evidence="5">The sequence shown here is derived from an EMBL/GenBank/DDBJ whole genome shotgun (WGS) entry which is preliminary data.</text>
</comment>
<feature type="domain" description="HTH araC/xylS-type" evidence="4">
    <location>
        <begin position="195"/>
        <end position="293"/>
    </location>
</feature>
<dbReference type="EMBL" id="JAVREM010000046">
    <property type="protein sequence ID" value="MDT0321752.1"/>
    <property type="molecule type" value="Genomic_DNA"/>
</dbReference>
<dbReference type="PROSITE" id="PS01124">
    <property type="entry name" value="HTH_ARAC_FAMILY_2"/>
    <property type="match status" value="1"/>
</dbReference>
<proteinExistence type="predicted"/>
<evidence type="ECO:0000313" key="5">
    <source>
        <dbReference type="EMBL" id="MDT0321752.1"/>
    </source>
</evidence>
<accession>A0ABU2LVY0</accession>
<dbReference type="InterPro" id="IPR050204">
    <property type="entry name" value="AraC_XylS_family_regulators"/>
</dbReference>
<dbReference type="Gene3D" id="1.10.10.60">
    <property type="entry name" value="Homeodomain-like"/>
    <property type="match status" value="2"/>
</dbReference>
<dbReference type="PANTHER" id="PTHR46796">
    <property type="entry name" value="HTH-TYPE TRANSCRIPTIONAL ACTIVATOR RHAS-RELATED"/>
    <property type="match status" value="1"/>
</dbReference>
<evidence type="ECO:0000256" key="1">
    <source>
        <dbReference type="ARBA" id="ARBA00023015"/>
    </source>
</evidence>
<keyword evidence="2" id="KW-0238">DNA-binding</keyword>
<evidence type="ECO:0000256" key="3">
    <source>
        <dbReference type="ARBA" id="ARBA00023163"/>
    </source>
</evidence>
<dbReference type="SMART" id="SM00342">
    <property type="entry name" value="HTH_ARAC"/>
    <property type="match status" value="1"/>
</dbReference>
<keyword evidence="3" id="KW-0804">Transcription</keyword>
<dbReference type="Proteomes" id="UP001183420">
    <property type="component" value="Unassembled WGS sequence"/>
</dbReference>
<evidence type="ECO:0000256" key="2">
    <source>
        <dbReference type="ARBA" id="ARBA00023125"/>
    </source>
</evidence>